<gene>
    <name evidence="1" type="ORF">UFOPK4171_00872</name>
</gene>
<protein>
    <submittedName>
        <fullName evidence="1">Unannotated protein</fullName>
    </submittedName>
</protein>
<dbReference type="EMBL" id="CAESAM010000097">
    <property type="protein sequence ID" value="CAB4342416.1"/>
    <property type="molecule type" value="Genomic_DNA"/>
</dbReference>
<dbReference type="AlphaFoldDB" id="A0A6J5ZM02"/>
<proteinExistence type="predicted"/>
<organism evidence="1">
    <name type="scientific">freshwater metagenome</name>
    <dbReference type="NCBI Taxonomy" id="449393"/>
    <lineage>
        <taxon>unclassified sequences</taxon>
        <taxon>metagenomes</taxon>
        <taxon>ecological metagenomes</taxon>
    </lineage>
</organism>
<sequence>MSLISSTKKNLRILQRQTERQLIIASAKTKTRNNFKKPILLGATNSAGQANSWAIALRKSGRAAQSLQIVGEENGSWFNADRTITRTQWKPLEFRKKLFQEITKENSGVLLESMRPVFALNQPSLFTAQEGLNDLLDLWRAGLKVAVVFHGSDIRDQLHHAKMDELSPYRNPLDPAKFEAVRIRADQTRLVARKLNRHRIKHFVTTPDLLHELPDATWLPAVIDIESFKTNTEIKSSVGPLKVLFLPSNGWLKSESLVTPLLDKLAKEGVIKLVATGPVSNAQMPALVESADVVIDRFDGVVGVASIEAMAAKRLVIANVAAWIYNMAEVTPPVIHATPATLEDKLREIAGANFNHQQITDAGFTYVNKWHDGKESATRLNHWL</sequence>
<evidence type="ECO:0000313" key="1">
    <source>
        <dbReference type="EMBL" id="CAB4342416.1"/>
    </source>
</evidence>
<name>A0A6J5ZM02_9ZZZZ</name>
<reference evidence="1" key="1">
    <citation type="submission" date="2020-05" db="EMBL/GenBank/DDBJ databases">
        <authorList>
            <person name="Chiriac C."/>
            <person name="Salcher M."/>
            <person name="Ghai R."/>
            <person name="Kavagutti S V."/>
        </authorList>
    </citation>
    <scope>NUCLEOTIDE SEQUENCE</scope>
</reference>
<accession>A0A6J5ZM02</accession>